<keyword evidence="2" id="KW-1185">Reference proteome</keyword>
<protein>
    <submittedName>
        <fullName evidence="1">Uncharacterized protein</fullName>
    </submittedName>
</protein>
<dbReference type="EMBL" id="LIUT01000003">
    <property type="protein sequence ID" value="KOR82519.1"/>
    <property type="molecule type" value="Genomic_DNA"/>
</dbReference>
<proteinExistence type="predicted"/>
<name>A0A0M1NKW5_9BACL</name>
<dbReference type="AlphaFoldDB" id="A0A0M1NKW5"/>
<dbReference type="Proteomes" id="UP000036932">
    <property type="component" value="Unassembled WGS sequence"/>
</dbReference>
<dbReference type="OrthoDB" id="2667186at2"/>
<dbReference type="PATRIC" id="fig|1705565.3.peg.5882"/>
<evidence type="ECO:0000313" key="1">
    <source>
        <dbReference type="EMBL" id="KOR82519.1"/>
    </source>
</evidence>
<accession>A0A0M1NKW5</accession>
<gene>
    <name evidence="1" type="ORF">AM231_19615</name>
</gene>
<comment type="caution">
    <text evidence="1">The sequence shown here is derived from an EMBL/GenBank/DDBJ whole genome shotgun (WGS) entry which is preliminary data.</text>
</comment>
<organism evidence="1 2">
    <name type="scientific">Paenibacillus solani</name>
    <dbReference type="NCBI Taxonomy" id="1705565"/>
    <lineage>
        <taxon>Bacteria</taxon>
        <taxon>Bacillati</taxon>
        <taxon>Bacillota</taxon>
        <taxon>Bacilli</taxon>
        <taxon>Bacillales</taxon>
        <taxon>Paenibacillaceae</taxon>
        <taxon>Paenibacillus</taxon>
    </lineage>
</organism>
<reference evidence="2" key="1">
    <citation type="submission" date="2015-08" db="EMBL/GenBank/DDBJ databases">
        <title>Genome sequencing project for genomic taxonomy and phylogenomics of Bacillus-like bacteria.</title>
        <authorList>
            <person name="Liu B."/>
            <person name="Wang J."/>
            <person name="Zhu Y."/>
            <person name="Liu G."/>
            <person name="Chen Q."/>
            <person name="Chen Z."/>
            <person name="Lan J."/>
            <person name="Che J."/>
            <person name="Ge C."/>
            <person name="Shi H."/>
            <person name="Pan Z."/>
            <person name="Liu X."/>
        </authorList>
    </citation>
    <scope>NUCLEOTIDE SEQUENCE [LARGE SCALE GENOMIC DNA]</scope>
    <source>
        <strain evidence="2">FJAT-22460</strain>
    </source>
</reference>
<sequence>MTNPVTPNLGLNKIDRTSPSTTYFDLEKYIDQNADAVDRFAGGTSDAIGALEKRLDTVERKEVVLQPGLQIVNAERSAPFKLSGIKGRTLVNLLGRAGSCDSLSGVTTPSATATIDTTVSTSGTTSIKVTSSTTLAFGVFVDISIDPLKHYIALADMKNGSATRCTLRLSKTEYTMITESSPGTDQKFRTRYAKLSPSDLVGLSAIRIYARFDANTPGITGNVDSMRLYEISAAEYAALNTMTPEQIADKYPYVNSVQPVRNPYAIRYGENLLPPFYEWTSRLSFRTEEPYTVFSPSTTAQVVYIDIPVLSGILYTLSFDSLKCKYIAIHDISGTIASSMNYLVKVDRNPVEKSPYSVQFTGPQTGVVRIHLYAYDLQAEIDGTDRNSLPAYDIFATNPILTLSAEAKTFKPREDSMLAFQTDLYADPLTGANADEVFEKDGQYFKLAKWKKVVLDGSLSWSYSASSSTANYKGISCIGLASDSVNRSAMITKYNGVILETKNDGQLVGPDQNNGIGGGNLYLSLPNADSGWGDNYTPTADEIKAYFMGWKMSITGGTRLDHYNGTGTKVWIRVTRLSDSIPLTNGIDYTTTLPTEFAGTDAQGKTYTPYQLVYQLTTPTIEPIVFEGMLAFHEGENQIEVGAGIMLRDNSSKPYVGSTGVWIGSANYPTLHKIGKILKVYENSREFSSWKRNNNDSYGNERVKIAREDYNSSAVYSVTYLMLDKSPTVPFSGSYGINEKAFFSELTDAVQHNTSAVSVLMNKKVDKELSRGWIMPTLMNGWVTYYQTPGYLKDREGFVYFKGRMATGIMANGTELFRLPKGFRPSESRRVVVAVYASGTSQTQLGTINIDPSGIVTIDQVPGNLYLSLDNTIFLAEQ</sequence>
<dbReference type="RefSeq" id="WP_054404114.1">
    <property type="nucleotide sequence ID" value="NZ_LIUT01000003.1"/>
</dbReference>
<evidence type="ECO:0000313" key="2">
    <source>
        <dbReference type="Proteomes" id="UP000036932"/>
    </source>
</evidence>